<reference evidence="3 4" key="1">
    <citation type="submission" date="2017-10" db="EMBL/GenBank/DDBJ databases">
        <title>The draft genome sequence of Williamsia sp. BULT 1.1 isolated from the semi-arid grassland soils from South Africa.</title>
        <authorList>
            <person name="Kabwe M.H."/>
            <person name="Govender N."/>
            <person name="Mutseka Lunga P."/>
            <person name="Vikram S."/>
            <person name="Makhalanyane T.P."/>
        </authorList>
    </citation>
    <scope>NUCLEOTIDE SEQUENCE [LARGE SCALE GENOMIC DNA]</scope>
    <source>
        <strain evidence="3 4">BULT 1.1</strain>
    </source>
</reference>
<dbReference type="Pfam" id="PF03033">
    <property type="entry name" value="Glyco_transf_28"/>
    <property type="match status" value="1"/>
</dbReference>
<dbReference type="GO" id="GO:0008194">
    <property type="term" value="F:UDP-glycosyltransferase activity"/>
    <property type="evidence" value="ECO:0007669"/>
    <property type="project" value="InterPro"/>
</dbReference>
<accession>A0A2G3PN33</accession>
<dbReference type="InterPro" id="IPR050426">
    <property type="entry name" value="Glycosyltransferase_28"/>
</dbReference>
<dbReference type="Proteomes" id="UP000225108">
    <property type="component" value="Unassembled WGS sequence"/>
</dbReference>
<evidence type="ECO:0000313" key="3">
    <source>
        <dbReference type="EMBL" id="PHV67180.1"/>
    </source>
</evidence>
<evidence type="ECO:0000313" key="4">
    <source>
        <dbReference type="Proteomes" id="UP000225108"/>
    </source>
</evidence>
<dbReference type="EMBL" id="PEBD01000008">
    <property type="protein sequence ID" value="PHV67180.1"/>
    <property type="molecule type" value="Genomic_DNA"/>
</dbReference>
<feature type="domain" description="Erythromycin biosynthesis protein CIII-like C-terminal" evidence="2">
    <location>
        <begin position="310"/>
        <end position="409"/>
    </location>
</feature>
<dbReference type="CDD" id="cd03784">
    <property type="entry name" value="GT1_Gtf-like"/>
    <property type="match status" value="1"/>
</dbReference>
<dbReference type="PANTHER" id="PTHR48050:SF13">
    <property type="entry name" value="STEROL 3-BETA-GLUCOSYLTRANSFERASE UGT80A2"/>
    <property type="match status" value="1"/>
</dbReference>
<dbReference type="InterPro" id="IPR002213">
    <property type="entry name" value="UDP_glucos_trans"/>
</dbReference>
<comment type="caution">
    <text evidence="3">The sequence shown here is derived from an EMBL/GenBank/DDBJ whole genome shotgun (WGS) entry which is preliminary data.</text>
</comment>
<organism evidence="3 4">
    <name type="scientific">Williamsia marianensis</name>
    <dbReference type="NCBI Taxonomy" id="85044"/>
    <lineage>
        <taxon>Bacteria</taxon>
        <taxon>Bacillati</taxon>
        <taxon>Actinomycetota</taxon>
        <taxon>Actinomycetes</taxon>
        <taxon>Mycobacteriales</taxon>
        <taxon>Nocardiaceae</taxon>
        <taxon>Williamsia</taxon>
    </lineage>
</organism>
<dbReference type="AlphaFoldDB" id="A0A2G3PN33"/>
<dbReference type="Gene3D" id="3.40.50.2000">
    <property type="entry name" value="Glycogen Phosphorylase B"/>
    <property type="match status" value="2"/>
</dbReference>
<dbReference type="PANTHER" id="PTHR48050">
    <property type="entry name" value="STEROL 3-BETA-GLUCOSYLTRANSFERASE"/>
    <property type="match status" value="1"/>
</dbReference>
<dbReference type="RefSeq" id="WP_099383175.1">
    <property type="nucleotide sequence ID" value="NZ_PEBD01000008.1"/>
</dbReference>
<proteinExistence type="predicted"/>
<dbReference type="Pfam" id="PF06722">
    <property type="entry name" value="EryCIII-like_C"/>
    <property type="match status" value="1"/>
</dbReference>
<dbReference type="SUPFAM" id="SSF53756">
    <property type="entry name" value="UDP-Glycosyltransferase/glycogen phosphorylase"/>
    <property type="match status" value="1"/>
</dbReference>
<sequence>MHEADAEWDVKLLFAFSGTRGDIQPAAVIGAELQRRGHAVTFAAPPNLVEFAAGFGVDVVPFGYDTRAHMKSELVRTRVRSGGPAARLKAFNELRDVGWVEMIDTMAVLTEEVDAIVTGFTTEQVALLFAEHHGIALISLHHAPVRSNSCFSPFPGAPLSLAPLINRVSWKMVDAVLWGLTCKRENRERARLGMASAHSDLPSRMTRYGAREIQAYDPLFCTDLSEEWGAARPMVGFVGPGDSAPGMSEDDEGLQDWIAEGTPPIYFGFGSMPVADAGALVTAIGRACRGVGERAVVSAGWNDFNVSSDDTVRIVGQVDHRTVLPACRAVVHHGGAGTTSAALRAGKPAVVCSVGSDQPFWGAQLERLGVGASMTLSQLDAQSLEDRLRTVLDSECTTRASAVAAQLITPEKATTAAADLIEASVAEWSPAVVTSR</sequence>
<protein>
    <submittedName>
        <fullName evidence="3">Uncharacterized protein</fullName>
    </submittedName>
</protein>
<dbReference type="InterPro" id="IPR004276">
    <property type="entry name" value="GlycoTrans_28_N"/>
</dbReference>
<dbReference type="GO" id="GO:0005975">
    <property type="term" value="P:carbohydrate metabolic process"/>
    <property type="evidence" value="ECO:0007669"/>
    <property type="project" value="InterPro"/>
</dbReference>
<dbReference type="GO" id="GO:0016758">
    <property type="term" value="F:hexosyltransferase activity"/>
    <property type="evidence" value="ECO:0007669"/>
    <property type="project" value="InterPro"/>
</dbReference>
<dbReference type="GO" id="GO:0033072">
    <property type="term" value="P:vancomycin biosynthetic process"/>
    <property type="evidence" value="ECO:0007669"/>
    <property type="project" value="UniProtKB-ARBA"/>
</dbReference>
<feature type="domain" description="Glycosyltransferase family 28 N-terminal" evidence="1">
    <location>
        <begin position="13"/>
        <end position="73"/>
    </location>
</feature>
<evidence type="ECO:0000259" key="2">
    <source>
        <dbReference type="Pfam" id="PF06722"/>
    </source>
</evidence>
<gene>
    <name evidence="3" type="ORF">CSW57_13355</name>
</gene>
<name>A0A2G3PN33_WILMA</name>
<dbReference type="FunFam" id="3.40.50.2000:FF:000009">
    <property type="entry name" value="Sterol 3-beta-glucosyltransferase UGT80A2"/>
    <property type="match status" value="1"/>
</dbReference>
<evidence type="ECO:0000259" key="1">
    <source>
        <dbReference type="Pfam" id="PF03033"/>
    </source>
</evidence>
<dbReference type="InterPro" id="IPR010610">
    <property type="entry name" value="EryCIII-like_C"/>
</dbReference>